<evidence type="ECO:0000313" key="2">
    <source>
        <dbReference type="Proteomes" id="UP000746535"/>
    </source>
</evidence>
<accession>A0ABX0YBJ6</accession>
<dbReference type="EMBL" id="JAAVJI010000003">
    <property type="protein sequence ID" value="NJP00704.1"/>
    <property type="molecule type" value="Genomic_DNA"/>
</dbReference>
<gene>
    <name evidence="1" type="ORF">HBH25_07495</name>
</gene>
<protein>
    <submittedName>
        <fullName evidence="1">Uncharacterized protein</fullName>
    </submittedName>
</protein>
<comment type="caution">
    <text evidence="1">The sequence shown here is derived from an EMBL/GenBank/DDBJ whole genome shotgun (WGS) entry which is preliminary data.</text>
</comment>
<proteinExistence type="predicted"/>
<dbReference type="Proteomes" id="UP000746535">
    <property type="component" value="Unassembled WGS sequence"/>
</dbReference>
<keyword evidence="2" id="KW-1185">Reference proteome</keyword>
<evidence type="ECO:0000313" key="1">
    <source>
        <dbReference type="EMBL" id="NJP00704.1"/>
    </source>
</evidence>
<organism evidence="1 2">
    <name type="scientific">Pseudomonas quercus</name>
    <dbReference type="NCBI Taxonomy" id="2722792"/>
    <lineage>
        <taxon>Bacteria</taxon>
        <taxon>Pseudomonadati</taxon>
        <taxon>Pseudomonadota</taxon>
        <taxon>Gammaproteobacteria</taxon>
        <taxon>Pseudomonadales</taxon>
        <taxon>Pseudomonadaceae</taxon>
        <taxon>Pseudomonas</taxon>
    </lineage>
</organism>
<dbReference type="RefSeq" id="WP_168083075.1">
    <property type="nucleotide sequence ID" value="NZ_JAAVJI010000003.1"/>
</dbReference>
<sequence length="72" mass="7774">MTEQDLPEKIGRAIDRRMAAISHADKGPETVLMTGMALGYIAALYDAGVIDPPLRLALEHRVQALEPSASDD</sequence>
<name>A0ABX0YBJ6_9PSED</name>
<reference evidence="1 2" key="1">
    <citation type="submission" date="2020-03" db="EMBL/GenBank/DDBJ databases">
        <authorList>
            <person name="Wang L."/>
            <person name="He N."/>
            <person name="Li Y."/>
            <person name="Fang Y."/>
            <person name="Zhang F."/>
        </authorList>
    </citation>
    <scope>NUCLEOTIDE SEQUENCE [LARGE SCALE GENOMIC DNA]</scope>
    <source>
        <strain evidence="2">hsmgli-8</strain>
    </source>
</reference>